<evidence type="ECO:0000313" key="10">
    <source>
        <dbReference type="EMBL" id="QBB72471.1"/>
    </source>
</evidence>
<dbReference type="GO" id="GO:0000030">
    <property type="term" value="F:mannosyltransferase activity"/>
    <property type="evidence" value="ECO:0007669"/>
    <property type="project" value="InterPro"/>
</dbReference>
<dbReference type="InterPro" id="IPR003342">
    <property type="entry name" value="ArnT-like_N"/>
</dbReference>
<evidence type="ECO:0000256" key="3">
    <source>
        <dbReference type="ARBA" id="ARBA00022676"/>
    </source>
</evidence>
<dbReference type="GO" id="GO:0010041">
    <property type="term" value="P:response to iron(III) ion"/>
    <property type="evidence" value="ECO:0007669"/>
    <property type="project" value="TreeGrafter"/>
</dbReference>
<feature type="transmembrane region" description="Helical" evidence="8">
    <location>
        <begin position="127"/>
        <end position="144"/>
    </location>
</feature>
<feature type="transmembrane region" description="Helical" evidence="8">
    <location>
        <begin position="176"/>
        <end position="202"/>
    </location>
</feature>
<organism evidence="10 11">
    <name type="scientific">Pseudolysobacter antarcticus</name>
    <dbReference type="NCBI Taxonomy" id="2511995"/>
    <lineage>
        <taxon>Bacteria</taxon>
        <taxon>Pseudomonadati</taxon>
        <taxon>Pseudomonadota</taxon>
        <taxon>Gammaproteobacteria</taxon>
        <taxon>Lysobacterales</taxon>
        <taxon>Rhodanobacteraceae</taxon>
        <taxon>Pseudolysobacter</taxon>
    </lineage>
</organism>
<sequence>MTLPQLAASDNRPLFSASVRADLLWFFAFALILLAVGIGLRDPWPADEPRFALAAKQMFESGDWLFPHRGIELYADKPPLFMALQAAAYSLVRSWRIAFLLPSLLAALGTLALTYDLARRLWNHRTGLYAAILLLFTVQFTFQAKKAQIDPTVSFFIMLSCYGLLRHMLLGPDWRLYWLAFFAAGLGVITKGVGFIALLMLLPYLFARWRGWDQLARIDRGDWRWWLGPLFFLFAIALWLAPLLLHVHWYPSAESSAYLHDILLHQTAERFADAWQHQQPWWYFLGVIAGSWMPLVLALPGTLPAWRERFAARDARFLLPLAWLVLVVIFFSLSRGKRDVYILPALPMLALTTAPFLETLLQKRWLQYLCLGLLAVLTFGLLTIGLSALFAHSGFSVRLAQDRGFDPDSNGQWLLLLGIGLIGLLSLVWFRRQRAPIGLLLMLSGVWLLFGLCGYPLLNPTSSASAIMAHAAELAGPETTLGLVAWKEQNLLQSPPGTQNFGFVKPWHEQLAQAISWQREQPQHRVIFILDDALGNCVDKSRAMLVGHANRRGWWLLRADAVLPDCVPQAVLQHEDDSGP</sequence>
<feature type="transmembrane region" description="Helical" evidence="8">
    <location>
        <begin position="281"/>
        <end position="303"/>
    </location>
</feature>
<evidence type="ECO:0000256" key="2">
    <source>
        <dbReference type="ARBA" id="ARBA00022475"/>
    </source>
</evidence>
<comment type="subcellular location">
    <subcellularLocation>
        <location evidence="1">Cell membrane</location>
        <topology evidence="1">Multi-pass membrane protein</topology>
    </subcellularLocation>
</comment>
<name>A0A411HPP4_9GAMM</name>
<feature type="domain" description="ArnT-like N-terminal" evidence="9">
    <location>
        <begin position="23"/>
        <end position="248"/>
    </location>
</feature>
<evidence type="ECO:0000259" key="9">
    <source>
        <dbReference type="Pfam" id="PF02366"/>
    </source>
</evidence>
<feature type="transmembrane region" description="Helical" evidence="8">
    <location>
        <begin position="437"/>
        <end position="458"/>
    </location>
</feature>
<evidence type="ECO:0000256" key="6">
    <source>
        <dbReference type="ARBA" id="ARBA00022989"/>
    </source>
</evidence>
<evidence type="ECO:0000256" key="4">
    <source>
        <dbReference type="ARBA" id="ARBA00022679"/>
    </source>
</evidence>
<proteinExistence type="predicted"/>
<feature type="transmembrane region" description="Helical" evidence="8">
    <location>
        <begin position="315"/>
        <end position="334"/>
    </location>
</feature>
<keyword evidence="2" id="KW-1003">Cell membrane</keyword>
<dbReference type="AlphaFoldDB" id="A0A411HPP4"/>
<feature type="transmembrane region" description="Helical" evidence="8">
    <location>
        <begin position="368"/>
        <end position="391"/>
    </location>
</feature>
<keyword evidence="7 8" id="KW-0472">Membrane</keyword>
<dbReference type="Pfam" id="PF02366">
    <property type="entry name" value="PMT"/>
    <property type="match status" value="1"/>
</dbReference>
<keyword evidence="6 8" id="KW-1133">Transmembrane helix</keyword>
<dbReference type="PANTHER" id="PTHR33908">
    <property type="entry name" value="MANNOSYLTRANSFERASE YKCB-RELATED"/>
    <property type="match status" value="1"/>
</dbReference>
<feature type="transmembrane region" description="Helical" evidence="8">
    <location>
        <begin position="411"/>
        <end position="430"/>
    </location>
</feature>
<feature type="transmembrane region" description="Helical" evidence="8">
    <location>
        <begin position="23"/>
        <end position="40"/>
    </location>
</feature>
<dbReference type="EMBL" id="CP035704">
    <property type="protein sequence ID" value="QBB72471.1"/>
    <property type="molecule type" value="Genomic_DNA"/>
</dbReference>
<accession>A0A411HPP4</accession>
<dbReference type="GO" id="GO:0006493">
    <property type="term" value="P:protein O-linked glycosylation"/>
    <property type="evidence" value="ECO:0007669"/>
    <property type="project" value="InterPro"/>
</dbReference>
<evidence type="ECO:0000256" key="1">
    <source>
        <dbReference type="ARBA" id="ARBA00004651"/>
    </source>
</evidence>
<reference evidence="10 11" key="1">
    <citation type="submission" date="2019-01" db="EMBL/GenBank/DDBJ databases">
        <title>Pseudolysobacter antarctica gen. nov., sp. nov., isolated from Fildes Peninsula, Antarctica.</title>
        <authorList>
            <person name="Wei Z."/>
            <person name="Peng F."/>
        </authorList>
    </citation>
    <scope>NUCLEOTIDE SEQUENCE [LARGE SCALE GENOMIC DNA]</scope>
    <source>
        <strain evidence="10 11">AQ6-296</strain>
    </source>
</reference>
<feature type="transmembrane region" description="Helical" evidence="8">
    <location>
        <begin position="340"/>
        <end position="361"/>
    </location>
</feature>
<feature type="transmembrane region" description="Helical" evidence="8">
    <location>
        <begin position="151"/>
        <end position="170"/>
    </location>
</feature>
<evidence type="ECO:0000256" key="5">
    <source>
        <dbReference type="ARBA" id="ARBA00022692"/>
    </source>
</evidence>
<dbReference type="GO" id="GO:0005886">
    <property type="term" value="C:plasma membrane"/>
    <property type="evidence" value="ECO:0007669"/>
    <property type="project" value="UniProtKB-SubCell"/>
</dbReference>
<dbReference type="RefSeq" id="WP_129836459.1">
    <property type="nucleotide sequence ID" value="NZ_CP035704.1"/>
</dbReference>
<dbReference type="InterPro" id="IPR050297">
    <property type="entry name" value="LipidA_mod_glycosyltrf_83"/>
</dbReference>
<keyword evidence="5 8" id="KW-0812">Transmembrane</keyword>
<protein>
    <submittedName>
        <fullName evidence="10">Glycosyltransferase family 39 protein</fullName>
    </submittedName>
</protein>
<dbReference type="OrthoDB" id="9775035at2"/>
<dbReference type="PANTHER" id="PTHR33908:SF3">
    <property type="entry name" value="UNDECAPRENYL PHOSPHATE-ALPHA-4-AMINO-4-DEOXY-L-ARABINOSE ARABINOSYL TRANSFERASE"/>
    <property type="match status" value="1"/>
</dbReference>
<feature type="transmembrane region" description="Helical" evidence="8">
    <location>
        <begin position="97"/>
        <end position="115"/>
    </location>
</feature>
<keyword evidence="3" id="KW-0328">Glycosyltransferase</keyword>
<dbReference type="GO" id="GO:0009103">
    <property type="term" value="P:lipopolysaccharide biosynthetic process"/>
    <property type="evidence" value="ECO:0007669"/>
    <property type="project" value="TreeGrafter"/>
</dbReference>
<evidence type="ECO:0000313" key="11">
    <source>
        <dbReference type="Proteomes" id="UP000291562"/>
    </source>
</evidence>
<gene>
    <name evidence="10" type="ORF">ELE36_20045</name>
</gene>
<keyword evidence="11" id="KW-1185">Reference proteome</keyword>
<dbReference type="NCBIfam" id="TIGR01167">
    <property type="entry name" value="LPXTG_anchor"/>
    <property type="match status" value="1"/>
</dbReference>
<keyword evidence="4 10" id="KW-0808">Transferase</keyword>
<dbReference type="KEGG" id="xbc:ELE36_20045"/>
<feature type="transmembrane region" description="Helical" evidence="8">
    <location>
        <begin position="223"/>
        <end position="245"/>
    </location>
</feature>
<evidence type="ECO:0000256" key="8">
    <source>
        <dbReference type="SAM" id="Phobius"/>
    </source>
</evidence>
<dbReference type="GO" id="GO:0016763">
    <property type="term" value="F:pentosyltransferase activity"/>
    <property type="evidence" value="ECO:0007669"/>
    <property type="project" value="TreeGrafter"/>
</dbReference>
<evidence type="ECO:0000256" key="7">
    <source>
        <dbReference type="ARBA" id="ARBA00023136"/>
    </source>
</evidence>
<dbReference type="Proteomes" id="UP000291562">
    <property type="component" value="Chromosome"/>
</dbReference>